<evidence type="ECO:0000313" key="1">
    <source>
        <dbReference type="EMBL" id="OAI16269.1"/>
    </source>
</evidence>
<protein>
    <submittedName>
        <fullName evidence="1">Uncharacterized protein</fullName>
    </submittedName>
</protein>
<comment type="caution">
    <text evidence="1">The sequence shown here is derived from an EMBL/GenBank/DDBJ whole genome shotgun (WGS) entry which is preliminary data.</text>
</comment>
<proteinExistence type="predicted"/>
<accession>A0A177NGF0</accession>
<dbReference type="EMBL" id="LUUJ01000076">
    <property type="protein sequence ID" value="OAI16269.1"/>
    <property type="molecule type" value="Genomic_DNA"/>
</dbReference>
<dbReference type="InterPro" id="IPR045809">
    <property type="entry name" value="MobI"/>
</dbReference>
<dbReference type="Proteomes" id="UP000077857">
    <property type="component" value="Unassembled WGS sequence"/>
</dbReference>
<name>A0A177NGF0_9GAMM</name>
<reference evidence="1 2" key="1">
    <citation type="submission" date="2016-03" db="EMBL/GenBank/DDBJ databases">
        <authorList>
            <person name="Ploux O."/>
        </authorList>
    </citation>
    <scope>NUCLEOTIDE SEQUENCE [LARGE SCALE GENOMIC DNA]</scope>
    <source>
        <strain evidence="1 2">R-45378</strain>
    </source>
</reference>
<sequence length="323" mass="38081">MAATESCNLTERDEDHRYKLPPEVCAWTFEQLNQLRAQADIIVEQYEKEYCGLVRTISGVDRYPLGIKLDAMKNNKFAVTWGTGKWQGNKFSQTKKFSLQSKRFRIYYIDDYLVNAPIELKNLAYETENKIERIRKLQHNLFKIIEHVVRYESAISQGSCGVNHSTLQERSKQHTNQNIQLSDCNSHSSIKISQWIKDQRELLYQEAEYYVSYYWSNNRKNATLEDTSISLGLRIKNNRGNSISIEWFEAKFVGRKVFEKKRFKKPRNIHTYSILEKLLLSEPEWFVKLVMDTEEELVRIRTMICILSGIKETILTYQNIDCS</sequence>
<organism evidence="1 2">
    <name type="scientific">Methylomonas koyamae</name>
    <dbReference type="NCBI Taxonomy" id="702114"/>
    <lineage>
        <taxon>Bacteria</taxon>
        <taxon>Pseudomonadati</taxon>
        <taxon>Pseudomonadota</taxon>
        <taxon>Gammaproteobacteria</taxon>
        <taxon>Methylococcales</taxon>
        <taxon>Methylococcaceae</taxon>
        <taxon>Methylomonas</taxon>
    </lineage>
</organism>
<dbReference type="OrthoDB" id="5573905at2"/>
<dbReference type="Pfam" id="PF19456">
    <property type="entry name" value="MobI"/>
    <property type="match status" value="2"/>
</dbReference>
<evidence type="ECO:0000313" key="2">
    <source>
        <dbReference type="Proteomes" id="UP000077857"/>
    </source>
</evidence>
<dbReference type="RefSeq" id="WP_064040453.1">
    <property type="nucleotide sequence ID" value="NZ_LUUJ01000076.1"/>
</dbReference>
<gene>
    <name evidence="1" type="ORF">A1507_11980</name>
</gene>
<dbReference type="AlphaFoldDB" id="A0A177NGF0"/>